<gene>
    <name evidence="1" type="ORF">LCGC14_0603190</name>
</gene>
<dbReference type="AlphaFoldDB" id="A0A0F9RER0"/>
<protein>
    <submittedName>
        <fullName evidence="1">Uncharacterized protein</fullName>
    </submittedName>
</protein>
<name>A0A0F9RER0_9ZZZZ</name>
<accession>A0A0F9RER0</accession>
<reference evidence="1" key="1">
    <citation type="journal article" date="2015" name="Nature">
        <title>Complex archaea that bridge the gap between prokaryotes and eukaryotes.</title>
        <authorList>
            <person name="Spang A."/>
            <person name="Saw J.H."/>
            <person name="Jorgensen S.L."/>
            <person name="Zaremba-Niedzwiedzka K."/>
            <person name="Martijn J."/>
            <person name="Lind A.E."/>
            <person name="van Eijk R."/>
            <person name="Schleper C."/>
            <person name="Guy L."/>
            <person name="Ettema T.J."/>
        </authorList>
    </citation>
    <scope>NUCLEOTIDE SEQUENCE</scope>
</reference>
<evidence type="ECO:0000313" key="1">
    <source>
        <dbReference type="EMBL" id="KKN53349.1"/>
    </source>
</evidence>
<comment type="caution">
    <text evidence="1">The sequence shown here is derived from an EMBL/GenBank/DDBJ whole genome shotgun (WGS) entry which is preliminary data.</text>
</comment>
<proteinExistence type="predicted"/>
<organism evidence="1">
    <name type="scientific">marine sediment metagenome</name>
    <dbReference type="NCBI Taxonomy" id="412755"/>
    <lineage>
        <taxon>unclassified sequences</taxon>
        <taxon>metagenomes</taxon>
        <taxon>ecological metagenomes</taxon>
    </lineage>
</organism>
<sequence>MNRVSVLNSKKYCYVGFFNNPKNHTDDRMVVIASNRKQVKNIIVRYVNKERPNSKTIPKLV</sequence>
<dbReference type="EMBL" id="LAZR01000975">
    <property type="protein sequence ID" value="KKN53349.1"/>
    <property type="molecule type" value="Genomic_DNA"/>
</dbReference>